<reference evidence="1 2" key="1">
    <citation type="submission" date="2020-04" db="EMBL/GenBank/DDBJ databases">
        <title>Vibrio sp. SM6, a novel species isolated from seawater.</title>
        <authorList>
            <person name="Wang X."/>
        </authorList>
    </citation>
    <scope>NUCLEOTIDE SEQUENCE [LARGE SCALE GENOMIC DNA]</scope>
    <source>
        <strain evidence="1 2">SM6</strain>
    </source>
</reference>
<evidence type="ECO:0000313" key="1">
    <source>
        <dbReference type="EMBL" id="NLS11904.1"/>
    </source>
</evidence>
<keyword evidence="2" id="KW-1185">Reference proteome</keyword>
<dbReference type="EMBL" id="JABAIK010000002">
    <property type="protein sequence ID" value="NLS11904.1"/>
    <property type="molecule type" value="Genomic_DNA"/>
</dbReference>
<organism evidence="1 2">
    <name type="scientific">Vibrio agarilyticus</name>
    <dbReference type="NCBI Taxonomy" id="2726741"/>
    <lineage>
        <taxon>Bacteria</taxon>
        <taxon>Pseudomonadati</taxon>
        <taxon>Pseudomonadota</taxon>
        <taxon>Gammaproteobacteria</taxon>
        <taxon>Vibrionales</taxon>
        <taxon>Vibrionaceae</taxon>
        <taxon>Vibrio</taxon>
    </lineage>
</organism>
<sequence length="68" mass="7513">MDLHSCIIVLRDQKVVTSKSVEDSLGIIETQGAEQIETVQINATSDGVDIHTYHCANIEESLENLMNL</sequence>
<dbReference type="Proteomes" id="UP000535589">
    <property type="component" value="Unassembled WGS sequence"/>
</dbReference>
<accession>A0A7X8YFQ2</accession>
<name>A0A7X8YFQ2_9VIBR</name>
<dbReference type="RefSeq" id="WP_168834995.1">
    <property type="nucleotide sequence ID" value="NZ_JABAIK010000002.1"/>
</dbReference>
<comment type="caution">
    <text evidence="1">The sequence shown here is derived from an EMBL/GenBank/DDBJ whole genome shotgun (WGS) entry which is preliminary data.</text>
</comment>
<proteinExistence type="predicted"/>
<dbReference type="AlphaFoldDB" id="A0A7X8YFQ2"/>
<gene>
    <name evidence="1" type="ORF">HGP28_03240</name>
</gene>
<protein>
    <submittedName>
        <fullName evidence="1">Uncharacterized protein</fullName>
    </submittedName>
</protein>
<evidence type="ECO:0000313" key="2">
    <source>
        <dbReference type="Proteomes" id="UP000535589"/>
    </source>
</evidence>